<dbReference type="GO" id="GO:0009103">
    <property type="term" value="P:lipopolysaccharide biosynthetic process"/>
    <property type="evidence" value="ECO:0007669"/>
    <property type="project" value="UniProtKB-ARBA"/>
</dbReference>
<evidence type="ECO:0000256" key="1">
    <source>
        <dbReference type="ARBA" id="ARBA00004651"/>
    </source>
</evidence>
<sequence>MPNYFYLFVFLIFIPLLLFHLLTFSQYGMQWDEAAQQHLAQATLDYVKGKTKNIVLQREDLIYYGSWFEIANQFTGQFFWKNLNLSYVDAFHVLIFATAIIGLIFFYILVKQLLGQNTALYGLLFLLFSPRFMAHAHYNSKDIPLAIFSIIGLFCLYLGFVKQKWLFVLLAAVTCGLAVAIRADALLIPTIFFLPYLSWSYWGKKAVFNKQNWSAITKEALSWVIFLLFLGSTVYLLWPALWGKPQLFFEASNYFLRHGWQSNVLYLGKFYAGNQLPWHYAPFYLMATTPLAMLTFSIFGLWDVLKKLKAKKQIMKYGLILSWLFLPILISFKPGIVKYDGVRHYLLIVPALAILAGSGFSKILRKLYHSWPKFRIFTFPVILSITLLSLSYETFLIYPYGDSYFNEVLRTLIPAHIENKLEIEYWGTTYREGVNWLDQNASKNAKICVPVADHLVQFYPLRQDLTFGCGSDSNYLMFFTRYTYLPESIIKYLDNSRNQPIFTISRYNSNLMNIYKL</sequence>
<dbReference type="GO" id="GO:0016763">
    <property type="term" value="F:pentosyltransferase activity"/>
    <property type="evidence" value="ECO:0007669"/>
    <property type="project" value="TreeGrafter"/>
</dbReference>
<feature type="transmembrane region" description="Helical" evidence="8">
    <location>
        <begin position="344"/>
        <end position="364"/>
    </location>
</feature>
<accession>A0A1F5E4Y7</accession>
<dbReference type="AlphaFoldDB" id="A0A1F5E4Y7"/>
<feature type="transmembrane region" description="Helical" evidence="8">
    <location>
        <begin position="6"/>
        <end position="24"/>
    </location>
</feature>
<evidence type="ECO:0000256" key="6">
    <source>
        <dbReference type="ARBA" id="ARBA00022989"/>
    </source>
</evidence>
<dbReference type="PANTHER" id="PTHR33908">
    <property type="entry name" value="MANNOSYLTRANSFERASE YKCB-RELATED"/>
    <property type="match status" value="1"/>
</dbReference>
<keyword evidence="2" id="KW-1003">Cell membrane</keyword>
<dbReference type="Pfam" id="PF13231">
    <property type="entry name" value="PMT_2"/>
    <property type="match status" value="1"/>
</dbReference>
<feature type="transmembrane region" description="Helical" evidence="8">
    <location>
        <begin position="166"/>
        <end position="199"/>
    </location>
</feature>
<keyword evidence="6 8" id="KW-1133">Transmembrane helix</keyword>
<protein>
    <recommendedName>
        <fullName evidence="9">Glycosyltransferase RgtA/B/C/D-like domain-containing protein</fullName>
    </recommendedName>
</protein>
<name>A0A1F5E4Y7_9BACT</name>
<evidence type="ECO:0000313" key="11">
    <source>
        <dbReference type="Proteomes" id="UP000177006"/>
    </source>
</evidence>
<evidence type="ECO:0000313" key="10">
    <source>
        <dbReference type="EMBL" id="OGD62467.1"/>
    </source>
</evidence>
<feature type="transmembrane region" description="Helical" evidence="8">
    <location>
        <begin position="143"/>
        <end position="160"/>
    </location>
</feature>
<evidence type="ECO:0000256" key="7">
    <source>
        <dbReference type="ARBA" id="ARBA00023136"/>
    </source>
</evidence>
<dbReference type="InterPro" id="IPR050297">
    <property type="entry name" value="LipidA_mod_glycosyltrf_83"/>
</dbReference>
<keyword evidence="3" id="KW-0328">Glycosyltransferase</keyword>
<feature type="transmembrane region" description="Helical" evidence="8">
    <location>
        <begin position="116"/>
        <end position="134"/>
    </location>
</feature>
<dbReference type="STRING" id="1797457.A2160_00070"/>
<feature type="transmembrane region" description="Helical" evidence="8">
    <location>
        <begin position="283"/>
        <end position="302"/>
    </location>
</feature>
<comment type="caution">
    <text evidence="10">The sequence shown here is derived from an EMBL/GenBank/DDBJ whole genome shotgun (WGS) entry which is preliminary data.</text>
</comment>
<evidence type="ECO:0000256" key="2">
    <source>
        <dbReference type="ARBA" id="ARBA00022475"/>
    </source>
</evidence>
<dbReference type="Proteomes" id="UP000177006">
    <property type="component" value="Unassembled WGS sequence"/>
</dbReference>
<dbReference type="EMBL" id="MEZK01000021">
    <property type="protein sequence ID" value="OGD62467.1"/>
    <property type="molecule type" value="Genomic_DNA"/>
</dbReference>
<evidence type="ECO:0000256" key="4">
    <source>
        <dbReference type="ARBA" id="ARBA00022679"/>
    </source>
</evidence>
<dbReference type="PANTHER" id="PTHR33908:SF11">
    <property type="entry name" value="MEMBRANE PROTEIN"/>
    <property type="match status" value="1"/>
</dbReference>
<feature type="transmembrane region" description="Helical" evidence="8">
    <location>
        <begin position="90"/>
        <end position="110"/>
    </location>
</feature>
<evidence type="ECO:0000256" key="8">
    <source>
        <dbReference type="SAM" id="Phobius"/>
    </source>
</evidence>
<evidence type="ECO:0000256" key="5">
    <source>
        <dbReference type="ARBA" id="ARBA00022692"/>
    </source>
</evidence>
<keyword evidence="4" id="KW-0808">Transferase</keyword>
<keyword evidence="7 8" id="KW-0472">Membrane</keyword>
<feature type="transmembrane region" description="Helical" evidence="8">
    <location>
        <begin position="314"/>
        <end position="332"/>
    </location>
</feature>
<organism evidence="10 11">
    <name type="scientific">Candidatus Beckwithbacteria bacterium RBG_13_42_9</name>
    <dbReference type="NCBI Taxonomy" id="1797457"/>
    <lineage>
        <taxon>Bacteria</taxon>
        <taxon>Candidatus Beckwithiibacteriota</taxon>
    </lineage>
</organism>
<gene>
    <name evidence="10" type="ORF">A2160_00070</name>
</gene>
<evidence type="ECO:0000256" key="3">
    <source>
        <dbReference type="ARBA" id="ARBA00022676"/>
    </source>
</evidence>
<keyword evidence="5 8" id="KW-0812">Transmembrane</keyword>
<evidence type="ECO:0000259" key="9">
    <source>
        <dbReference type="Pfam" id="PF13231"/>
    </source>
</evidence>
<feature type="transmembrane region" description="Helical" evidence="8">
    <location>
        <begin position="376"/>
        <end position="400"/>
    </location>
</feature>
<comment type="subcellular location">
    <subcellularLocation>
        <location evidence="1">Cell membrane</location>
        <topology evidence="1">Multi-pass membrane protein</topology>
    </subcellularLocation>
</comment>
<reference evidence="10 11" key="1">
    <citation type="journal article" date="2016" name="Nat. Commun.">
        <title>Thousands of microbial genomes shed light on interconnected biogeochemical processes in an aquifer system.</title>
        <authorList>
            <person name="Anantharaman K."/>
            <person name="Brown C.T."/>
            <person name="Hug L.A."/>
            <person name="Sharon I."/>
            <person name="Castelle C.J."/>
            <person name="Probst A.J."/>
            <person name="Thomas B.C."/>
            <person name="Singh A."/>
            <person name="Wilkins M.J."/>
            <person name="Karaoz U."/>
            <person name="Brodie E.L."/>
            <person name="Williams K.H."/>
            <person name="Hubbard S.S."/>
            <person name="Banfield J.F."/>
        </authorList>
    </citation>
    <scope>NUCLEOTIDE SEQUENCE [LARGE SCALE GENOMIC DNA]</scope>
</reference>
<proteinExistence type="predicted"/>
<dbReference type="GO" id="GO:0005886">
    <property type="term" value="C:plasma membrane"/>
    <property type="evidence" value="ECO:0007669"/>
    <property type="project" value="UniProtKB-SubCell"/>
</dbReference>
<feature type="domain" description="Glycosyltransferase RgtA/B/C/D-like" evidence="9">
    <location>
        <begin position="97"/>
        <end position="206"/>
    </location>
</feature>
<feature type="transmembrane region" description="Helical" evidence="8">
    <location>
        <begin position="220"/>
        <end position="238"/>
    </location>
</feature>
<dbReference type="InterPro" id="IPR038731">
    <property type="entry name" value="RgtA/B/C-like"/>
</dbReference>